<evidence type="ECO:0000313" key="2">
    <source>
        <dbReference type="Proteomes" id="UP001562425"/>
    </source>
</evidence>
<sequence length="61" mass="6843">GNHRFQQIPPIDELLWYGNADTCSQQPIPSFLTGVQFASIRFRPTTDSSTAGEIRSGEQQF</sequence>
<evidence type="ECO:0000313" key="1">
    <source>
        <dbReference type="EMBL" id="KAL1382249.1"/>
    </source>
</evidence>
<protein>
    <submittedName>
        <fullName evidence="1">Uncharacterized protein</fullName>
    </submittedName>
</protein>
<gene>
    <name evidence="1" type="ORF">pipiens_013278</name>
</gene>
<accession>A0ABD1CZ05</accession>
<organism evidence="1 2">
    <name type="scientific">Culex pipiens pipiens</name>
    <name type="common">Northern house mosquito</name>
    <dbReference type="NCBI Taxonomy" id="38569"/>
    <lineage>
        <taxon>Eukaryota</taxon>
        <taxon>Metazoa</taxon>
        <taxon>Ecdysozoa</taxon>
        <taxon>Arthropoda</taxon>
        <taxon>Hexapoda</taxon>
        <taxon>Insecta</taxon>
        <taxon>Pterygota</taxon>
        <taxon>Neoptera</taxon>
        <taxon>Endopterygota</taxon>
        <taxon>Diptera</taxon>
        <taxon>Nematocera</taxon>
        <taxon>Culicoidea</taxon>
        <taxon>Culicidae</taxon>
        <taxon>Culicinae</taxon>
        <taxon>Culicini</taxon>
        <taxon>Culex</taxon>
        <taxon>Culex</taxon>
    </lineage>
</organism>
<feature type="non-terminal residue" evidence="1">
    <location>
        <position position="1"/>
    </location>
</feature>
<proteinExistence type="predicted"/>
<dbReference type="EMBL" id="JBEHCU010008517">
    <property type="protein sequence ID" value="KAL1382249.1"/>
    <property type="molecule type" value="Genomic_DNA"/>
</dbReference>
<dbReference type="AlphaFoldDB" id="A0ABD1CZ05"/>
<keyword evidence="2" id="KW-1185">Reference proteome</keyword>
<dbReference type="Proteomes" id="UP001562425">
    <property type="component" value="Unassembled WGS sequence"/>
</dbReference>
<comment type="caution">
    <text evidence="1">The sequence shown here is derived from an EMBL/GenBank/DDBJ whole genome shotgun (WGS) entry which is preliminary data.</text>
</comment>
<name>A0ABD1CZ05_CULPP</name>
<reference evidence="1 2" key="1">
    <citation type="submission" date="2024-05" db="EMBL/GenBank/DDBJ databases">
        <title>Culex pipiens pipiens assembly and annotation.</title>
        <authorList>
            <person name="Alout H."/>
            <person name="Durand T."/>
        </authorList>
    </citation>
    <scope>NUCLEOTIDE SEQUENCE [LARGE SCALE GENOMIC DNA]</scope>
    <source>
        <strain evidence="1">HA-2024</strain>
        <tissue evidence="1">Whole body</tissue>
    </source>
</reference>